<sequence length="214" mass="24894">MHILPLFIALILVISSLFQLVQVAYTSSLTYSLSLYSDEANFEFDEQRVGNERLLVETTLYLPNVGAHQYELAANILSWHSFLRYQNASLEEVNQYLIESIRSRPTWYAPYLQMSRFSEKHSVPAAIEYPEKLAMRFGPYMNETKLVLYDKKFSQWEMLTEEEQIALTVNFLASAQSYRFRRSLKDLLESSKGAERMCKLLAFNAIDHSSCRES</sequence>
<proteinExistence type="predicted"/>
<dbReference type="RefSeq" id="WP_054962221.1">
    <property type="nucleotide sequence ID" value="NZ_LLEI02000021.1"/>
</dbReference>
<reference evidence="1 2" key="1">
    <citation type="journal article" date="2016" name="Syst. Appl. Microbiol.">
        <title>Vibrio bivalvicida sp. nov., a novel larval pathogen for bivalve molluscs reared in a hatchery.</title>
        <authorList>
            <person name="Dubert J."/>
            <person name="Romalde J.L."/>
            <person name="Prado S."/>
            <person name="Barja J.L."/>
        </authorList>
    </citation>
    <scope>NUCLEOTIDE SEQUENCE [LARGE SCALE GENOMIC DNA]</scope>
    <source>
        <strain evidence="1 2">605</strain>
    </source>
</reference>
<dbReference type="AlphaFoldDB" id="A0A177Y373"/>
<dbReference type="EMBL" id="LLEI02000021">
    <property type="protein sequence ID" value="OAJ95271.1"/>
    <property type="molecule type" value="Genomic_DNA"/>
</dbReference>
<comment type="caution">
    <text evidence="1">The sequence shown here is derived from an EMBL/GenBank/DDBJ whole genome shotgun (WGS) entry which is preliminary data.</text>
</comment>
<gene>
    <name evidence="1" type="ORF">APB76_08290</name>
</gene>
<accession>A0A177Y373</accession>
<evidence type="ECO:0000313" key="2">
    <source>
        <dbReference type="Proteomes" id="UP000078406"/>
    </source>
</evidence>
<protein>
    <submittedName>
        <fullName evidence="1">Uncharacterized protein</fullName>
    </submittedName>
</protein>
<dbReference type="Proteomes" id="UP000078406">
    <property type="component" value="Unassembled WGS sequence"/>
</dbReference>
<organism evidence="1 2">
    <name type="scientific">Vibrio bivalvicida</name>
    <dbReference type="NCBI Taxonomy" id="1276888"/>
    <lineage>
        <taxon>Bacteria</taxon>
        <taxon>Pseudomonadati</taxon>
        <taxon>Pseudomonadota</taxon>
        <taxon>Gammaproteobacteria</taxon>
        <taxon>Vibrionales</taxon>
        <taxon>Vibrionaceae</taxon>
        <taxon>Vibrio</taxon>
        <taxon>Vibrio oreintalis group</taxon>
    </lineage>
</organism>
<name>A0A177Y373_9VIBR</name>
<evidence type="ECO:0000313" key="1">
    <source>
        <dbReference type="EMBL" id="OAJ95271.1"/>
    </source>
</evidence>